<dbReference type="EMBL" id="REGN01001668">
    <property type="protein sequence ID" value="RNA33199.1"/>
    <property type="molecule type" value="Genomic_DNA"/>
</dbReference>
<feature type="transmembrane region" description="Helical" evidence="5">
    <location>
        <begin position="255"/>
        <end position="274"/>
    </location>
</feature>
<dbReference type="InterPro" id="IPR020846">
    <property type="entry name" value="MFS_dom"/>
</dbReference>
<accession>A0A3M7SBV2</accession>
<evidence type="ECO:0000256" key="5">
    <source>
        <dbReference type="SAM" id="Phobius"/>
    </source>
</evidence>
<keyword evidence="2 5" id="KW-0812">Transmembrane</keyword>
<feature type="domain" description="Major facilitator superfamily (MFS) profile" evidence="6">
    <location>
        <begin position="140"/>
        <end position="642"/>
    </location>
</feature>
<organism evidence="7 8">
    <name type="scientific">Brachionus plicatilis</name>
    <name type="common">Marine rotifer</name>
    <name type="synonym">Brachionus muelleri</name>
    <dbReference type="NCBI Taxonomy" id="10195"/>
    <lineage>
        <taxon>Eukaryota</taxon>
        <taxon>Metazoa</taxon>
        <taxon>Spiralia</taxon>
        <taxon>Gnathifera</taxon>
        <taxon>Rotifera</taxon>
        <taxon>Eurotatoria</taxon>
        <taxon>Monogononta</taxon>
        <taxon>Pseudotrocha</taxon>
        <taxon>Ploima</taxon>
        <taxon>Brachionidae</taxon>
        <taxon>Brachionus</taxon>
    </lineage>
</organism>
<evidence type="ECO:0000256" key="4">
    <source>
        <dbReference type="ARBA" id="ARBA00023136"/>
    </source>
</evidence>
<dbReference type="GO" id="GO:0016020">
    <property type="term" value="C:membrane"/>
    <property type="evidence" value="ECO:0007669"/>
    <property type="project" value="UniProtKB-SubCell"/>
</dbReference>
<dbReference type="SUPFAM" id="SSF103473">
    <property type="entry name" value="MFS general substrate transporter"/>
    <property type="match status" value="1"/>
</dbReference>
<dbReference type="AlphaFoldDB" id="A0A3M7SBV2"/>
<feature type="transmembrane region" description="Helical" evidence="5">
    <location>
        <begin position="286"/>
        <end position="312"/>
    </location>
</feature>
<dbReference type="Gene3D" id="1.20.1250.20">
    <property type="entry name" value="MFS general substrate transporter like domains"/>
    <property type="match status" value="1"/>
</dbReference>
<feature type="transmembrane region" description="Helical" evidence="5">
    <location>
        <begin position="616"/>
        <end position="637"/>
    </location>
</feature>
<reference evidence="7 8" key="1">
    <citation type="journal article" date="2018" name="Sci. Rep.">
        <title>Genomic signatures of local adaptation to the degree of environmental predictability in rotifers.</title>
        <authorList>
            <person name="Franch-Gras L."/>
            <person name="Hahn C."/>
            <person name="Garcia-Roger E.M."/>
            <person name="Carmona M.J."/>
            <person name="Serra M."/>
            <person name="Gomez A."/>
        </authorList>
    </citation>
    <scope>NUCLEOTIDE SEQUENCE [LARGE SCALE GENOMIC DNA]</scope>
    <source>
        <strain evidence="7">HYR1</strain>
    </source>
</reference>
<feature type="transmembrane region" description="Helical" evidence="5">
    <location>
        <begin position="527"/>
        <end position="547"/>
    </location>
</feature>
<dbReference type="Pfam" id="PF07690">
    <property type="entry name" value="MFS_1"/>
    <property type="match status" value="1"/>
</dbReference>
<dbReference type="PANTHER" id="PTHR24064">
    <property type="entry name" value="SOLUTE CARRIER FAMILY 22 MEMBER"/>
    <property type="match status" value="1"/>
</dbReference>
<evidence type="ECO:0000256" key="1">
    <source>
        <dbReference type="ARBA" id="ARBA00004141"/>
    </source>
</evidence>
<feature type="transmembrane region" description="Helical" evidence="5">
    <location>
        <begin position="553"/>
        <end position="575"/>
    </location>
</feature>
<protein>
    <submittedName>
        <fullName evidence="7">Organic cation transporter</fullName>
    </submittedName>
</protein>
<keyword evidence="8" id="KW-1185">Reference proteome</keyword>
<gene>
    <name evidence="7" type="ORF">BpHYR1_037585</name>
</gene>
<feature type="transmembrane region" description="Helical" evidence="5">
    <location>
        <begin position="500"/>
        <end position="520"/>
    </location>
</feature>
<evidence type="ECO:0000256" key="2">
    <source>
        <dbReference type="ARBA" id="ARBA00022692"/>
    </source>
</evidence>
<feature type="transmembrane region" description="Helical" evidence="5">
    <location>
        <begin position="587"/>
        <end position="604"/>
    </location>
</feature>
<dbReference type="STRING" id="10195.A0A3M7SBV2"/>
<feature type="transmembrane region" description="Helical" evidence="5">
    <location>
        <begin position="68"/>
        <end position="90"/>
    </location>
</feature>
<feature type="transmembrane region" description="Helical" evidence="5">
    <location>
        <begin position="349"/>
        <end position="366"/>
    </location>
</feature>
<keyword evidence="4 5" id="KW-0472">Membrane</keyword>
<feature type="transmembrane region" description="Helical" evidence="5">
    <location>
        <begin position="467"/>
        <end position="488"/>
    </location>
</feature>
<dbReference type="InterPro" id="IPR011701">
    <property type="entry name" value="MFS"/>
</dbReference>
<dbReference type="Proteomes" id="UP000276133">
    <property type="component" value="Unassembled WGS sequence"/>
</dbReference>
<dbReference type="PROSITE" id="PS50850">
    <property type="entry name" value="MFS"/>
    <property type="match status" value="1"/>
</dbReference>
<sequence length="659" mass="75628">MDEKNSAENGKVECEMPLTLSEFNMLIRNSTKHQNKSCMPESLRKKSKNTNLDHVLEQVGSFGFYQKIQFLLVGFLALVPSMVAYSYVFVSATPKFSCSIVEEIQLISYDDEAAKLLNKFIIDQASRDPFENLREDKAEYFVEIRRGIRIQSPDSTNIIYDNNCKIDSDILIQKLNLSSHYGSTKTKGIKKVKSLFKCIEWVYDRTYYGRTTVTDMELVCLKSHLKALSQNAYIIGTGCSVFTGILSDKFGRKRIMIILIIVMVLVLHITQFFLHTKALEENSKFIIFTISRFIQGIAQTMYTISFVLLLEITGPKNRVTAGNILAYALSIGQMIIAGMAYYFKDYLKVQWALAIYVMPFFMYYWMVPESPRWLLSVNKVRQARHVIKKILRVNSWYENLEQRVLKYLFNKKIEKKTNVDLENEQNWVHVFTMLQEEANQLSVLKKTTSYRQTIMGITRSPVLMKRCFILFYTWMVILAVYLGIGMGISGNLDKFINPYLVFVIAAGFEFLSVVTCHFVLDKFGRKIPLCCFIIMTSVAIYIIPIYFETYPWISIVAYFFAKYTIGAAQSTCMIFTSELYPTPMRSTGIGLSVALARIGGVWAPQINVLSSTLGSIYVPFTIFSIISFFAGVLCFLLPETLNKRLPENLKDAKDLEKDH</sequence>
<comment type="subcellular location">
    <subcellularLocation>
        <location evidence="1">Membrane</location>
        <topology evidence="1">Multi-pass membrane protein</topology>
    </subcellularLocation>
</comment>
<comment type="caution">
    <text evidence="7">The sequence shown here is derived from an EMBL/GenBank/DDBJ whole genome shotgun (WGS) entry which is preliminary data.</text>
</comment>
<dbReference type="GO" id="GO:0022857">
    <property type="term" value="F:transmembrane transporter activity"/>
    <property type="evidence" value="ECO:0007669"/>
    <property type="project" value="InterPro"/>
</dbReference>
<keyword evidence="3 5" id="KW-1133">Transmembrane helix</keyword>
<evidence type="ECO:0000259" key="6">
    <source>
        <dbReference type="PROSITE" id="PS50850"/>
    </source>
</evidence>
<evidence type="ECO:0000313" key="7">
    <source>
        <dbReference type="EMBL" id="RNA33199.1"/>
    </source>
</evidence>
<dbReference type="InterPro" id="IPR036259">
    <property type="entry name" value="MFS_trans_sf"/>
</dbReference>
<proteinExistence type="predicted"/>
<evidence type="ECO:0000313" key="8">
    <source>
        <dbReference type="Proteomes" id="UP000276133"/>
    </source>
</evidence>
<evidence type="ECO:0000256" key="3">
    <source>
        <dbReference type="ARBA" id="ARBA00022989"/>
    </source>
</evidence>
<dbReference type="OrthoDB" id="5296287at2759"/>
<name>A0A3M7SBV2_BRAPC</name>
<feature type="transmembrane region" description="Helical" evidence="5">
    <location>
        <begin position="324"/>
        <end position="343"/>
    </location>
</feature>